<keyword evidence="1" id="KW-0862">Zinc</keyword>
<dbReference type="SMART" id="SM00298">
    <property type="entry name" value="CHROMO"/>
    <property type="match status" value="1"/>
</dbReference>
<evidence type="ECO:0000259" key="3">
    <source>
        <dbReference type="PROSITE" id="PS50158"/>
    </source>
</evidence>
<reference evidence="4 5" key="1">
    <citation type="journal article" date="2023" name="Nucleic Acids Res.">
        <title>The hologenome of Daphnia magna reveals possible DNA methylation and microbiome-mediated evolution of the host genome.</title>
        <authorList>
            <person name="Chaturvedi A."/>
            <person name="Li X."/>
            <person name="Dhandapani V."/>
            <person name="Marshall H."/>
            <person name="Kissane S."/>
            <person name="Cuenca-Cambronero M."/>
            <person name="Asole G."/>
            <person name="Calvet F."/>
            <person name="Ruiz-Romero M."/>
            <person name="Marangio P."/>
            <person name="Guigo R."/>
            <person name="Rago D."/>
            <person name="Mirbahai L."/>
            <person name="Eastwood N."/>
            <person name="Colbourne J.K."/>
            <person name="Zhou J."/>
            <person name="Mallon E."/>
            <person name="Orsini L."/>
        </authorList>
    </citation>
    <scope>NUCLEOTIDE SEQUENCE [LARGE SCALE GENOMIC DNA]</scope>
    <source>
        <strain evidence="4">LRV0_1</strain>
    </source>
</reference>
<dbReference type="InterPro" id="IPR001878">
    <property type="entry name" value="Znf_CCHC"/>
</dbReference>
<dbReference type="Proteomes" id="UP001234178">
    <property type="component" value="Unassembled WGS sequence"/>
</dbReference>
<dbReference type="EMBL" id="JAOYFB010000001">
    <property type="protein sequence ID" value="KAK4002913.1"/>
    <property type="molecule type" value="Genomic_DNA"/>
</dbReference>
<dbReference type="SUPFAM" id="SSF57756">
    <property type="entry name" value="Retrovirus zinc finger-like domains"/>
    <property type="match status" value="1"/>
</dbReference>
<keyword evidence="1" id="KW-0863">Zinc-finger</keyword>
<evidence type="ECO:0000259" key="2">
    <source>
        <dbReference type="PROSITE" id="PS50013"/>
    </source>
</evidence>
<protein>
    <recommendedName>
        <fullName evidence="6">CCHC-type domain-containing protein</fullName>
    </recommendedName>
</protein>
<dbReference type="SMART" id="SM00343">
    <property type="entry name" value="ZnF_C2HC"/>
    <property type="match status" value="1"/>
</dbReference>
<dbReference type="InterPro" id="IPR036875">
    <property type="entry name" value="Znf_CCHC_sf"/>
</dbReference>
<dbReference type="SUPFAM" id="SSF54160">
    <property type="entry name" value="Chromo domain-like"/>
    <property type="match status" value="1"/>
</dbReference>
<accession>A0ABQ9YQL3</accession>
<comment type="caution">
    <text evidence="4">The sequence shown here is derived from an EMBL/GenBank/DDBJ whole genome shotgun (WGS) entry which is preliminary data.</text>
</comment>
<dbReference type="InterPro" id="IPR000953">
    <property type="entry name" value="Chromo/chromo_shadow_dom"/>
</dbReference>
<feature type="domain" description="Chromo" evidence="2">
    <location>
        <begin position="16"/>
        <end position="78"/>
    </location>
</feature>
<dbReference type="Gene3D" id="2.40.50.40">
    <property type="match status" value="1"/>
</dbReference>
<dbReference type="PROSITE" id="PS50013">
    <property type="entry name" value="CHROMO_2"/>
    <property type="match status" value="1"/>
</dbReference>
<organism evidence="4 5">
    <name type="scientific">Daphnia magna</name>
    <dbReference type="NCBI Taxonomy" id="35525"/>
    <lineage>
        <taxon>Eukaryota</taxon>
        <taxon>Metazoa</taxon>
        <taxon>Ecdysozoa</taxon>
        <taxon>Arthropoda</taxon>
        <taxon>Crustacea</taxon>
        <taxon>Branchiopoda</taxon>
        <taxon>Diplostraca</taxon>
        <taxon>Cladocera</taxon>
        <taxon>Anomopoda</taxon>
        <taxon>Daphniidae</taxon>
        <taxon>Daphnia</taxon>
    </lineage>
</organism>
<keyword evidence="5" id="KW-1185">Reference proteome</keyword>
<keyword evidence="1" id="KW-0479">Metal-binding</keyword>
<dbReference type="PROSITE" id="PS50158">
    <property type="entry name" value="ZF_CCHC"/>
    <property type="match status" value="1"/>
</dbReference>
<evidence type="ECO:0000313" key="4">
    <source>
        <dbReference type="EMBL" id="KAK4002913.1"/>
    </source>
</evidence>
<evidence type="ECO:0000256" key="1">
    <source>
        <dbReference type="PROSITE-ProRule" id="PRU00047"/>
    </source>
</evidence>
<feature type="domain" description="CCHC-type" evidence="3">
    <location>
        <begin position="182"/>
        <end position="197"/>
    </location>
</feature>
<gene>
    <name evidence="4" type="ORF">OUZ56_004707</name>
</gene>
<sequence>MPRNHQVQESDLYEEFEVEACLNRRVVLSENGRNKVQFLLKYVGYDIPEWTDSSNCTNCRSLIREFQRNGRAATVDQAGPADDYGEVEQDGEALLYCEALLASEASPLGIGDSAEEAEQPSDGPESTVEQPAVVLPAVVPPAIVLPAVVPLAIVPPAVVPPCKKKKKRCKRSAENRLRHIQCLKCSKRGHIKRDCPN</sequence>
<dbReference type="CDD" id="cd00024">
    <property type="entry name" value="CD_CSD"/>
    <property type="match status" value="1"/>
</dbReference>
<evidence type="ECO:0000313" key="5">
    <source>
        <dbReference type="Proteomes" id="UP001234178"/>
    </source>
</evidence>
<name>A0ABQ9YQL3_9CRUS</name>
<dbReference type="InterPro" id="IPR016197">
    <property type="entry name" value="Chromo-like_dom_sf"/>
</dbReference>
<proteinExistence type="predicted"/>
<evidence type="ECO:0008006" key="6">
    <source>
        <dbReference type="Google" id="ProtNLM"/>
    </source>
</evidence>